<keyword evidence="1" id="KW-0472">Membrane</keyword>
<dbReference type="PANTHER" id="PTHR35793:SF2">
    <property type="entry name" value="INNER MEMBRANE PROTEIN YJIG"/>
    <property type="match status" value="1"/>
</dbReference>
<feature type="transmembrane region" description="Helical" evidence="1">
    <location>
        <begin position="116"/>
        <end position="139"/>
    </location>
</feature>
<feature type="domain" description="Nucleoside transporter/FeoB GTPase Gate" evidence="2">
    <location>
        <begin position="43"/>
        <end position="142"/>
    </location>
</feature>
<feature type="transmembrane region" description="Helical" evidence="1">
    <location>
        <begin position="148"/>
        <end position="168"/>
    </location>
</feature>
<feature type="transmembrane region" description="Helical" evidence="1">
    <location>
        <begin position="38"/>
        <end position="59"/>
    </location>
</feature>
<sequence>MKNISDYLIVSFLLVIILLAAAKKIDVFKSFVEGVKDGLRISIKIFPNVFALIVAVELFTKTGVLDILQKLLSPVLSFFGIYKEVLGLIIIKPFSGSSSFAVLKDIFEKYGVDSDIGIYSSIICASTETLFYVITTYLAATNVKKTRYLIPVAIAVDFFVLIIAAMIVKMSM</sequence>
<organism evidence="3 4">
    <name type="scientific">Caldicellulosiruptor diazotrophicus</name>
    <dbReference type="NCBI Taxonomy" id="2806205"/>
    <lineage>
        <taxon>Bacteria</taxon>
        <taxon>Bacillati</taxon>
        <taxon>Bacillota</taxon>
        <taxon>Bacillota incertae sedis</taxon>
        <taxon>Caldicellulosiruptorales</taxon>
        <taxon>Caldicellulosiruptoraceae</taxon>
        <taxon>Caldicellulosiruptor</taxon>
    </lineage>
</organism>
<accession>A0ABM7NJJ9</accession>
<feature type="transmembrane region" description="Helical" evidence="1">
    <location>
        <begin position="71"/>
        <end position="91"/>
    </location>
</feature>
<dbReference type="InterPro" id="IPR052549">
    <property type="entry name" value="SpmB"/>
</dbReference>
<dbReference type="RefSeq" id="WP_207180528.1">
    <property type="nucleotide sequence ID" value="NZ_AP024480.1"/>
</dbReference>
<keyword evidence="1" id="KW-1133">Transmembrane helix</keyword>
<gene>
    <name evidence="3" type="primary">spmB</name>
    <name evidence="3" type="ORF">CaldiYA01_02400</name>
</gene>
<keyword evidence="1" id="KW-0812">Transmembrane</keyword>
<protein>
    <submittedName>
        <fullName evidence="3">Spore maturation protein</fullName>
    </submittedName>
</protein>
<evidence type="ECO:0000313" key="3">
    <source>
        <dbReference type="EMBL" id="BCS80280.1"/>
    </source>
</evidence>
<dbReference type="Proteomes" id="UP000663623">
    <property type="component" value="Chromosome"/>
</dbReference>
<dbReference type="InterPro" id="IPR011642">
    <property type="entry name" value="Gate_dom"/>
</dbReference>
<dbReference type="EMBL" id="AP024480">
    <property type="protein sequence ID" value="BCS80280.1"/>
    <property type="molecule type" value="Genomic_DNA"/>
</dbReference>
<name>A0ABM7NJJ9_9FIRM</name>
<evidence type="ECO:0000256" key="1">
    <source>
        <dbReference type="SAM" id="Phobius"/>
    </source>
</evidence>
<dbReference type="Pfam" id="PF07670">
    <property type="entry name" value="Gate"/>
    <property type="match status" value="1"/>
</dbReference>
<evidence type="ECO:0000259" key="2">
    <source>
        <dbReference type="Pfam" id="PF07670"/>
    </source>
</evidence>
<dbReference type="PANTHER" id="PTHR35793">
    <property type="entry name" value="INNER MEMBRANE PROTEIN YJIG"/>
    <property type="match status" value="1"/>
</dbReference>
<proteinExistence type="predicted"/>
<evidence type="ECO:0000313" key="4">
    <source>
        <dbReference type="Proteomes" id="UP000663623"/>
    </source>
</evidence>
<reference evidence="3 4" key="1">
    <citation type="submission" date="2021-02" db="EMBL/GenBank/DDBJ databases">
        <title>Nitrogen-fixing ability and nitrogen fixation related genes of thermophilic fermentative bacteria in the genus Caldicellulosiruptor.</title>
        <authorList>
            <person name="Chen Y."/>
            <person name="Nishihara A."/>
            <person name="Haruta S."/>
        </authorList>
    </citation>
    <scope>NUCLEOTIDE SEQUENCE [LARGE SCALE GENOMIC DNA]</scope>
    <source>
        <strain evidence="3 4">YA01</strain>
    </source>
</reference>
<keyword evidence="4" id="KW-1185">Reference proteome</keyword>